<keyword evidence="4" id="KW-0723">Serine/threonine-protein kinase</keyword>
<evidence type="ECO:0000256" key="7">
    <source>
        <dbReference type="ARBA" id="ARBA00022741"/>
    </source>
</evidence>
<dbReference type="FunFam" id="1.10.510.10:FF:000021">
    <property type="entry name" value="Serine/threonine protein kinase"/>
    <property type="match status" value="1"/>
</dbReference>
<keyword evidence="9 12" id="KW-0067">ATP-binding</keyword>
<evidence type="ECO:0000256" key="1">
    <source>
        <dbReference type="ARBA" id="ARBA00004162"/>
    </source>
</evidence>
<evidence type="ECO:0000256" key="3">
    <source>
        <dbReference type="ARBA" id="ARBA00022475"/>
    </source>
</evidence>
<dbReference type="SMR" id="A0A1Y0BZH8"/>
<keyword evidence="3" id="KW-1003">Cell membrane</keyword>
<dbReference type="Gene3D" id="1.10.510.10">
    <property type="entry name" value="Transferase(Phosphotransferase) domain 1"/>
    <property type="match status" value="1"/>
</dbReference>
<evidence type="ECO:0000256" key="5">
    <source>
        <dbReference type="ARBA" id="ARBA00022679"/>
    </source>
</evidence>
<keyword evidence="7 12" id="KW-0547">Nucleotide-binding</keyword>
<reference evidence="14 15" key="1">
    <citation type="submission" date="2017-04" db="EMBL/GenBank/DDBJ databases">
        <title>Whole Genome Sequence of 1,4-Dioxane Degrading Bacterium Mycobacterium dioxanotrophicus PH-06.</title>
        <authorList>
            <person name="He Y."/>
        </authorList>
    </citation>
    <scope>NUCLEOTIDE SEQUENCE [LARGE SCALE GENOMIC DNA]</scope>
    <source>
        <strain evidence="14 15">PH-06</strain>
    </source>
</reference>
<dbReference type="KEGG" id="mdx:BTO20_06465"/>
<dbReference type="CDD" id="cd14014">
    <property type="entry name" value="STKc_PknB_like"/>
    <property type="match status" value="1"/>
</dbReference>
<dbReference type="InterPro" id="IPR001638">
    <property type="entry name" value="Solute-binding_3/MltF_N"/>
</dbReference>
<dbReference type="Pfam" id="PF00497">
    <property type="entry name" value="SBP_bac_3"/>
    <property type="match status" value="1"/>
</dbReference>
<protein>
    <recommendedName>
        <fullName evidence="2">non-specific serine/threonine protein kinase</fullName>
        <ecNumber evidence="2">2.7.11.1</ecNumber>
    </recommendedName>
</protein>
<keyword evidence="5" id="KW-0808">Transferase</keyword>
<dbReference type="SUPFAM" id="SSF56112">
    <property type="entry name" value="Protein kinase-like (PK-like)"/>
    <property type="match status" value="1"/>
</dbReference>
<dbReference type="SUPFAM" id="SSF53850">
    <property type="entry name" value="Periplasmic binding protein-like II"/>
    <property type="match status" value="1"/>
</dbReference>
<dbReference type="InterPro" id="IPR000719">
    <property type="entry name" value="Prot_kinase_dom"/>
</dbReference>
<dbReference type="CDD" id="cd01004">
    <property type="entry name" value="PBP2_MidA_like"/>
    <property type="match status" value="1"/>
</dbReference>
<dbReference type="GO" id="GO:0004674">
    <property type="term" value="F:protein serine/threonine kinase activity"/>
    <property type="evidence" value="ECO:0007669"/>
    <property type="project" value="UniProtKB-KW"/>
</dbReference>
<dbReference type="EMBL" id="CP020809">
    <property type="protein sequence ID" value="ART68276.1"/>
    <property type="molecule type" value="Genomic_DNA"/>
</dbReference>
<evidence type="ECO:0000256" key="4">
    <source>
        <dbReference type="ARBA" id="ARBA00022527"/>
    </source>
</evidence>
<feature type="domain" description="Protein kinase" evidence="13">
    <location>
        <begin position="9"/>
        <end position="270"/>
    </location>
</feature>
<dbReference type="AlphaFoldDB" id="A0A1Y0BZH8"/>
<dbReference type="PANTHER" id="PTHR43289:SF6">
    <property type="entry name" value="SERINE_THREONINE-PROTEIN KINASE NEKL-3"/>
    <property type="match status" value="1"/>
</dbReference>
<dbReference type="SMART" id="SM00062">
    <property type="entry name" value="PBPb"/>
    <property type="match status" value="1"/>
</dbReference>
<dbReference type="EC" id="2.7.11.1" evidence="2"/>
<gene>
    <name evidence="14" type="ORF">BTO20_06465</name>
</gene>
<dbReference type="OrthoDB" id="9762169at2"/>
<dbReference type="SMART" id="SM00220">
    <property type="entry name" value="S_TKc"/>
    <property type="match status" value="1"/>
</dbReference>
<evidence type="ECO:0000256" key="2">
    <source>
        <dbReference type="ARBA" id="ARBA00012513"/>
    </source>
</evidence>
<dbReference type="InterPro" id="IPR017441">
    <property type="entry name" value="Protein_kinase_ATP_BS"/>
</dbReference>
<feature type="binding site" evidence="12">
    <location>
        <position position="38"/>
    </location>
    <ligand>
        <name>ATP</name>
        <dbReference type="ChEBI" id="CHEBI:30616"/>
    </ligand>
</feature>
<proteinExistence type="predicted"/>
<evidence type="ECO:0000313" key="14">
    <source>
        <dbReference type="EMBL" id="ART68276.1"/>
    </source>
</evidence>
<dbReference type="Gene3D" id="3.30.200.20">
    <property type="entry name" value="Phosphorylase Kinase, domain 1"/>
    <property type="match status" value="1"/>
</dbReference>
<dbReference type="GO" id="GO:0005886">
    <property type="term" value="C:plasma membrane"/>
    <property type="evidence" value="ECO:0007669"/>
    <property type="project" value="UniProtKB-SubCell"/>
</dbReference>
<dbReference type="GO" id="GO:0080090">
    <property type="term" value="P:regulation of primary metabolic process"/>
    <property type="evidence" value="ECO:0007669"/>
    <property type="project" value="UniProtKB-ARBA"/>
</dbReference>
<keyword evidence="6" id="KW-0812">Transmembrane</keyword>
<evidence type="ECO:0000256" key="10">
    <source>
        <dbReference type="ARBA" id="ARBA00022989"/>
    </source>
</evidence>
<keyword evidence="11" id="KW-0472">Membrane</keyword>
<evidence type="ECO:0000256" key="6">
    <source>
        <dbReference type="ARBA" id="ARBA00022692"/>
    </source>
</evidence>
<evidence type="ECO:0000259" key="13">
    <source>
        <dbReference type="PROSITE" id="PS50011"/>
    </source>
</evidence>
<dbReference type="InterPro" id="IPR011009">
    <property type="entry name" value="Kinase-like_dom_sf"/>
</dbReference>
<sequence>METTPFGHYQLRKLIGRGGMGEVYEAFDTNTDRVVALKVLPAHLAQDASFQERFRKESHAAAGVNDPHVVPIHGFGEIDGRLYLDMRLIEGRNLGAILAKAEQPLKPAFAVSLVEQVADALDAAHHAGLIHRDVKPSNILITDHDFVYLIDFGLARMAGEAGMTTAGNTLGTLAYMAPERFESAGKTDPRSDVYALACVLYECLTGARPYPVDSLEQQIAGHMVQPVPRPSATDPRLAAFDDVIAKGMAKKPDKRYQTAGELAVAARAALSVPVRITGRSGRHSAQRVKARPRVRLPRKALAIGTATVVVAAVCAVGVWQLRGGDRGPGLADTSSAAGRVAEPSGAVPEIAATVPQQIRDTGRLVIGVNVPYAPLEFKNSGGDLIGFDVDLMKAMTRVLGLVPDFRETGFDGVLPSVRDGNFNVGMAAMTDTAERERQADFVTYLNAGTLWAQRTGSSVDPTAACGLRVAVKYGTIQDTKEIPAKSDTCVAAGLSPIQKVQLTRQDEVTAALVAGDADAMTADSPVTGFAIKLSGGALQPAGEVFDSAPYGWPVAKGSALAESLRQALEQIIATGEYRTIVSKWGLDKGMIDHPVINGALH</sequence>
<dbReference type="Gene3D" id="3.40.190.10">
    <property type="entry name" value="Periplasmic binding protein-like II"/>
    <property type="match status" value="2"/>
</dbReference>
<dbReference type="RefSeq" id="WP_087074361.1">
    <property type="nucleotide sequence ID" value="NZ_CP020809.1"/>
</dbReference>
<keyword evidence="8 14" id="KW-0418">Kinase</keyword>
<evidence type="ECO:0000256" key="8">
    <source>
        <dbReference type="ARBA" id="ARBA00022777"/>
    </source>
</evidence>
<comment type="subcellular location">
    <subcellularLocation>
        <location evidence="1">Cell membrane</location>
        <topology evidence="1">Single-pass membrane protein</topology>
    </subcellularLocation>
</comment>
<dbReference type="GO" id="GO:0005524">
    <property type="term" value="F:ATP binding"/>
    <property type="evidence" value="ECO:0007669"/>
    <property type="project" value="UniProtKB-UniRule"/>
</dbReference>
<keyword evidence="15" id="KW-1185">Reference proteome</keyword>
<evidence type="ECO:0000256" key="11">
    <source>
        <dbReference type="ARBA" id="ARBA00023136"/>
    </source>
</evidence>
<dbReference type="InterPro" id="IPR008271">
    <property type="entry name" value="Ser/Thr_kinase_AS"/>
</dbReference>
<evidence type="ECO:0000256" key="9">
    <source>
        <dbReference type="ARBA" id="ARBA00022840"/>
    </source>
</evidence>
<evidence type="ECO:0000313" key="15">
    <source>
        <dbReference type="Proteomes" id="UP000195331"/>
    </source>
</evidence>
<name>A0A1Y0BZH8_9MYCO</name>
<dbReference type="Pfam" id="PF00069">
    <property type="entry name" value="Pkinase"/>
    <property type="match status" value="1"/>
</dbReference>
<dbReference type="PROSITE" id="PS50011">
    <property type="entry name" value="PROTEIN_KINASE_DOM"/>
    <property type="match status" value="1"/>
</dbReference>
<dbReference type="PANTHER" id="PTHR43289">
    <property type="entry name" value="MITOGEN-ACTIVATED PROTEIN KINASE KINASE KINASE 20-RELATED"/>
    <property type="match status" value="1"/>
</dbReference>
<dbReference type="PROSITE" id="PS00108">
    <property type="entry name" value="PROTEIN_KINASE_ST"/>
    <property type="match status" value="1"/>
</dbReference>
<dbReference type="PROSITE" id="PS00107">
    <property type="entry name" value="PROTEIN_KINASE_ATP"/>
    <property type="match status" value="1"/>
</dbReference>
<dbReference type="Proteomes" id="UP000195331">
    <property type="component" value="Chromosome"/>
</dbReference>
<organism evidence="14 15">
    <name type="scientific">Mycobacterium dioxanotrophicus</name>
    <dbReference type="NCBI Taxonomy" id="482462"/>
    <lineage>
        <taxon>Bacteria</taxon>
        <taxon>Bacillati</taxon>
        <taxon>Actinomycetota</taxon>
        <taxon>Actinomycetes</taxon>
        <taxon>Mycobacteriales</taxon>
        <taxon>Mycobacteriaceae</taxon>
        <taxon>Mycobacterium</taxon>
    </lineage>
</organism>
<evidence type="ECO:0000256" key="12">
    <source>
        <dbReference type="PROSITE-ProRule" id="PRU10141"/>
    </source>
</evidence>
<accession>A0A1Y0BZH8</accession>
<keyword evidence="10" id="KW-1133">Transmembrane helix</keyword>